<comment type="caution">
    <text evidence="3">The sequence shown here is derived from an EMBL/GenBank/DDBJ whole genome shotgun (WGS) entry which is preliminary data.</text>
</comment>
<proteinExistence type="predicted"/>
<dbReference type="InterPro" id="IPR050952">
    <property type="entry name" value="TRIM-NHL_E3_ligases"/>
</dbReference>
<dbReference type="Proteomes" id="UP000663881">
    <property type="component" value="Unassembled WGS sequence"/>
</dbReference>
<organism evidence="3 7">
    <name type="scientific">Adineta steineri</name>
    <dbReference type="NCBI Taxonomy" id="433720"/>
    <lineage>
        <taxon>Eukaryota</taxon>
        <taxon>Metazoa</taxon>
        <taxon>Spiralia</taxon>
        <taxon>Gnathifera</taxon>
        <taxon>Rotifera</taxon>
        <taxon>Eurotatoria</taxon>
        <taxon>Bdelloidea</taxon>
        <taxon>Adinetida</taxon>
        <taxon>Adinetidae</taxon>
        <taxon>Adineta</taxon>
    </lineage>
</organism>
<dbReference type="Gene3D" id="2.120.10.30">
    <property type="entry name" value="TolB, C-terminal domain"/>
    <property type="match status" value="2"/>
</dbReference>
<sequence>MRVGHFQTVEEKYLPLKSRRAFRKGNSTSAPNGLRWNTTGITILSSSQLTSISGLFIDSNDTLYTVDEQSNQVVWKLPKSTPTAILVAGLLKSGGSSANQFNYPQDVYVDSQSNLYVTDYYNSRVQKFANQSKIGQTVAGISGSSGVSLNQFNGLRYFTFDPTETYMYITDYNNHRIMRYLTNSSTGDNGTLVAGGNGAGNNNNQLNSPWGIYYLPSVSNYMYITNANGHTLMRWIPGASSGEFIAGIPNLLGSSSSLLNTPTGIKIDIYQNVFVVDTNNNRVQMFCPNSSIGITIAGTGISGSTATQLNGPRGIAFDSSMNMYITDYNNYRIQKFNKL</sequence>
<evidence type="ECO:0000313" key="5">
    <source>
        <dbReference type="EMBL" id="CAF3839989.1"/>
    </source>
</evidence>
<dbReference type="PROSITE" id="PS51125">
    <property type="entry name" value="NHL"/>
    <property type="match status" value="2"/>
</dbReference>
<evidence type="ECO:0000313" key="3">
    <source>
        <dbReference type="EMBL" id="CAF0891113.1"/>
    </source>
</evidence>
<name>A0A813YZU4_9BILA</name>
<dbReference type="InterPro" id="IPR001258">
    <property type="entry name" value="NHL_repeat"/>
</dbReference>
<evidence type="ECO:0000313" key="4">
    <source>
        <dbReference type="EMBL" id="CAF0901025.1"/>
    </source>
</evidence>
<protein>
    <recommendedName>
        <fullName evidence="8">NHL repeat containing protein</fullName>
    </recommendedName>
</protein>
<dbReference type="PANTHER" id="PTHR24104:SF25">
    <property type="entry name" value="PROTEIN LIN-41"/>
    <property type="match status" value="1"/>
</dbReference>
<accession>A0A813YZU4</accession>
<reference evidence="3" key="1">
    <citation type="submission" date="2021-02" db="EMBL/GenBank/DDBJ databases">
        <authorList>
            <person name="Nowell W R."/>
        </authorList>
    </citation>
    <scope>NUCLEOTIDE SEQUENCE</scope>
</reference>
<dbReference type="Proteomes" id="UP000663845">
    <property type="component" value="Unassembled WGS sequence"/>
</dbReference>
<dbReference type="CDD" id="cd05819">
    <property type="entry name" value="NHL"/>
    <property type="match status" value="1"/>
</dbReference>
<dbReference type="EMBL" id="CAJOAY010001492">
    <property type="protein sequence ID" value="CAF3850058.1"/>
    <property type="molecule type" value="Genomic_DNA"/>
</dbReference>
<dbReference type="Proteomes" id="UP000663891">
    <property type="component" value="Unassembled WGS sequence"/>
</dbReference>
<feature type="repeat" description="NHL" evidence="2">
    <location>
        <begin position="95"/>
        <end position="131"/>
    </location>
</feature>
<dbReference type="InterPro" id="IPR011042">
    <property type="entry name" value="6-blade_b-propeller_TolB-like"/>
</dbReference>
<evidence type="ECO:0000256" key="2">
    <source>
        <dbReference type="PROSITE-ProRule" id="PRU00504"/>
    </source>
</evidence>
<keyword evidence="1" id="KW-0677">Repeat</keyword>
<dbReference type="EMBL" id="CAJNON010000059">
    <property type="protein sequence ID" value="CAF0891113.1"/>
    <property type="molecule type" value="Genomic_DNA"/>
</dbReference>
<dbReference type="GO" id="GO:0008270">
    <property type="term" value="F:zinc ion binding"/>
    <property type="evidence" value="ECO:0007669"/>
    <property type="project" value="UniProtKB-KW"/>
</dbReference>
<dbReference type="EMBL" id="CAJNOG010000077">
    <property type="protein sequence ID" value="CAF0901025.1"/>
    <property type="molecule type" value="Genomic_DNA"/>
</dbReference>
<dbReference type="Proteomes" id="UP000663844">
    <property type="component" value="Unassembled WGS sequence"/>
</dbReference>
<dbReference type="PANTHER" id="PTHR24104">
    <property type="entry name" value="E3 UBIQUITIN-PROTEIN LIGASE NHLRC1-RELATED"/>
    <property type="match status" value="1"/>
</dbReference>
<dbReference type="AlphaFoldDB" id="A0A813YZU4"/>
<gene>
    <name evidence="4" type="ORF">JYZ213_LOCUS10554</name>
    <name evidence="6" type="ORF">OKA104_LOCUS21443</name>
    <name evidence="5" type="ORF">OXD698_LOCUS20612</name>
    <name evidence="3" type="ORF">VCS650_LOCUS8781</name>
</gene>
<dbReference type="SUPFAM" id="SSF101898">
    <property type="entry name" value="NHL repeat"/>
    <property type="match status" value="1"/>
</dbReference>
<evidence type="ECO:0008006" key="8">
    <source>
        <dbReference type="Google" id="ProtNLM"/>
    </source>
</evidence>
<feature type="repeat" description="NHL" evidence="2">
    <location>
        <begin position="300"/>
        <end position="339"/>
    </location>
</feature>
<evidence type="ECO:0000313" key="6">
    <source>
        <dbReference type="EMBL" id="CAF3850058.1"/>
    </source>
</evidence>
<dbReference type="EMBL" id="CAJOAZ010001646">
    <property type="protein sequence ID" value="CAF3839989.1"/>
    <property type="molecule type" value="Genomic_DNA"/>
</dbReference>
<dbReference type="Pfam" id="PF01436">
    <property type="entry name" value="NHL"/>
    <property type="match status" value="2"/>
</dbReference>
<evidence type="ECO:0000256" key="1">
    <source>
        <dbReference type="ARBA" id="ARBA00022737"/>
    </source>
</evidence>
<dbReference type="OrthoDB" id="28293at2759"/>
<evidence type="ECO:0000313" key="7">
    <source>
        <dbReference type="Proteomes" id="UP000663891"/>
    </source>
</evidence>